<protein>
    <recommendedName>
        <fullName evidence="3">Secreted protein</fullName>
    </recommendedName>
</protein>
<keyword evidence="1" id="KW-0732">Signal</keyword>
<accession>A0A0E9X3Z3</accession>
<reference evidence="2" key="2">
    <citation type="journal article" date="2015" name="Fish Shellfish Immunol.">
        <title>Early steps in the European eel (Anguilla anguilla)-Vibrio vulnificus interaction in the gills: Role of the RtxA13 toxin.</title>
        <authorList>
            <person name="Callol A."/>
            <person name="Pajuelo D."/>
            <person name="Ebbesson L."/>
            <person name="Teles M."/>
            <person name="MacKenzie S."/>
            <person name="Amaro C."/>
        </authorList>
    </citation>
    <scope>NUCLEOTIDE SEQUENCE</scope>
</reference>
<dbReference type="AlphaFoldDB" id="A0A0E9X3Z3"/>
<dbReference type="EMBL" id="GBXM01012179">
    <property type="protein sequence ID" value="JAH96398.1"/>
    <property type="molecule type" value="Transcribed_RNA"/>
</dbReference>
<proteinExistence type="predicted"/>
<evidence type="ECO:0008006" key="3">
    <source>
        <dbReference type="Google" id="ProtNLM"/>
    </source>
</evidence>
<sequence>MCLTRVTSVVPWFYLIVFPGNCELFPHCCDIPSQNLPAGMEMSVTVIAFLGRVVVFHVNNSCCPRHQHWCTGIMHSFHLYLCVCARACVRAVYVDLVFHYKCKTLF</sequence>
<feature type="signal peptide" evidence="1">
    <location>
        <begin position="1"/>
        <end position="22"/>
    </location>
</feature>
<feature type="chain" id="PRO_5002434783" description="Secreted protein" evidence="1">
    <location>
        <begin position="23"/>
        <end position="106"/>
    </location>
</feature>
<evidence type="ECO:0000256" key="1">
    <source>
        <dbReference type="SAM" id="SignalP"/>
    </source>
</evidence>
<reference evidence="2" key="1">
    <citation type="submission" date="2014-11" db="EMBL/GenBank/DDBJ databases">
        <authorList>
            <person name="Amaro Gonzalez C."/>
        </authorList>
    </citation>
    <scope>NUCLEOTIDE SEQUENCE</scope>
</reference>
<organism evidence="2">
    <name type="scientific">Anguilla anguilla</name>
    <name type="common">European freshwater eel</name>
    <name type="synonym">Muraena anguilla</name>
    <dbReference type="NCBI Taxonomy" id="7936"/>
    <lineage>
        <taxon>Eukaryota</taxon>
        <taxon>Metazoa</taxon>
        <taxon>Chordata</taxon>
        <taxon>Craniata</taxon>
        <taxon>Vertebrata</taxon>
        <taxon>Euteleostomi</taxon>
        <taxon>Actinopterygii</taxon>
        <taxon>Neopterygii</taxon>
        <taxon>Teleostei</taxon>
        <taxon>Anguilliformes</taxon>
        <taxon>Anguillidae</taxon>
        <taxon>Anguilla</taxon>
    </lineage>
</organism>
<evidence type="ECO:0000313" key="2">
    <source>
        <dbReference type="EMBL" id="JAH96398.1"/>
    </source>
</evidence>
<name>A0A0E9X3Z3_ANGAN</name>